<dbReference type="EMBL" id="JASSPP010000001">
    <property type="protein sequence ID" value="MDK9580197.1"/>
    <property type="molecule type" value="Genomic_DNA"/>
</dbReference>
<comment type="caution">
    <text evidence="9">The sequence shown here is derived from an EMBL/GenBank/DDBJ whole genome shotgun (WGS) entry which is preliminary data.</text>
</comment>
<dbReference type="PROSITE" id="PS50861">
    <property type="entry name" value="AA_TRNA_LIGASE_II_GLYAB"/>
    <property type="match status" value="1"/>
</dbReference>
<evidence type="ECO:0000256" key="1">
    <source>
        <dbReference type="ARBA" id="ARBA00008226"/>
    </source>
</evidence>
<comment type="catalytic activity">
    <reaction evidence="7 8">
        <text>tRNA(Gly) + glycine + ATP = glycyl-tRNA(Gly) + AMP + diphosphate</text>
        <dbReference type="Rhea" id="RHEA:16013"/>
        <dbReference type="Rhea" id="RHEA-COMP:9664"/>
        <dbReference type="Rhea" id="RHEA-COMP:9683"/>
        <dbReference type="ChEBI" id="CHEBI:30616"/>
        <dbReference type="ChEBI" id="CHEBI:33019"/>
        <dbReference type="ChEBI" id="CHEBI:57305"/>
        <dbReference type="ChEBI" id="CHEBI:78442"/>
        <dbReference type="ChEBI" id="CHEBI:78522"/>
        <dbReference type="ChEBI" id="CHEBI:456215"/>
        <dbReference type="EC" id="6.1.1.14"/>
    </reaction>
</comment>
<dbReference type="HAMAP" id="MF_00255">
    <property type="entry name" value="Gly_tRNA_synth_beta"/>
    <property type="match status" value="1"/>
</dbReference>
<keyword evidence="10" id="KW-1185">Reference proteome</keyword>
<accession>A0ABT7HJI5</accession>
<organism evidence="9 10">
    <name type="scientific">Sneathia sanguinegens</name>
    <dbReference type="NCBI Taxonomy" id="40543"/>
    <lineage>
        <taxon>Bacteria</taxon>
        <taxon>Fusobacteriati</taxon>
        <taxon>Fusobacteriota</taxon>
        <taxon>Fusobacteriia</taxon>
        <taxon>Fusobacteriales</taxon>
        <taxon>Leptotrichiaceae</taxon>
        <taxon>Sneathia</taxon>
    </lineage>
</organism>
<keyword evidence="6 8" id="KW-0030">Aminoacyl-tRNA synthetase</keyword>
<keyword evidence="4 8" id="KW-0067">ATP-binding</keyword>
<proteinExistence type="inferred from homology"/>
<evidence type="ECO:0000313" key="10">
    <source>
        <dbReference type="Proteomes" id="UP001225134"/>
    </source>
</evidence>
<evidence type="ECO:0000313" key="9">
    <source>
        <dbReference type="EMBL" id="MDK9580197.1"/>
    </source>
</evidence>
<dbReference type="Proteomes" id="UP001225134">
    <property type="component" value="Unassembled WGS sequence"/>
</dbReference>
<name>A0ABT7HJI5_9FUSO</name>
<dbReference type="InterPro" id="IPR015944">
    <property type="entry name" value="Gly-tRNA-synth_bsu"/>
</dbReference>
<keyword evidence="2 8" id="KW-0436">Ligase</keyword>
<evidence type="ECO:0000256" key="7">
    <source>
        <dbReference type="ARBA" id="ARBA00047937"/>
    </source>
</evidence>
<dbReference type="PRINTS" id="PR01045">
    <property type="entry name" value="TRNASYNTHGB"/>
</dbReference>
<comment type="subunit">
    <text evidence="8">Tetramer of two alpha and two beta subunits.</text>
</comment>
<keyword evidence="5 8" id="KW-0648">Protein biosynthesis</keyword>
<sequence>MNFLFELGVEELPSRYVDISEKALKDKMIKFLNEERIKFSKIESFSTPRRLAFVIQDLAEKQEDLNEVKLGPNYAVAIKDGKATKALLGFLTANNLKENEYKLIDTAKGKYVQIQKFIKGKNTVDILPEILEKALKSLEFERTMKWGRHEFRFVRPIKWIVALLGKNILDFNFEGIKAGNKTRGIRVFASQDIEIDEITNYEKLLEKNYVIVNHEKRRQMIIDSINKNCDSSDKKTQIDEKLLEEVTNLVEYPYAILGSFDEAYLALPEDLITITMKTHQRYFPVRYMDGKLANNFVVIRNAPFYSESVKLGNEKVIIPRLADSKFFFDEDLKNKLSANVEKLKNVMFQKDMGTIYEKMQRMQEIAKYMGANEDTLRAIYLEKADLVSNVINEKEFTQLQGLMGSIYASKTGENEIVSKAIREHYLPRFKGDILPSTFEGTIASIADKLDTSIGAFCVDLKPTGSKDPYAIRRATQGICYVALNKKLDIDYIKLIEKAYEIFNSMKKVTNKKALEEYKIYFKQRLETILAETYSKDLILYVINTETNFSKIITKLEKLKDLAKVEKFTSLINVLKRIKNIVKESKSIEINEALFKEKAEYNLKDILNSLKDKNFSETIDILINSEKDINEFFDTVKINVDEKAISDNRLALLNNLLKLVGNIIEI</sequence>
<dbReference type="EC" id="6.1.1.14" evidence="8"/>
<dbReference type="Pfam" id="PF02092">
    <property type="entry name" value="tRNA_synt_2f"/>
    <property type="match status" value="1"/>
</dbReference>
<keyword evidence="3 8" id="KW-0547">Nucleotide-binding</keyword>
<dbReference type="PANTHER" id="PTHR30075:SF2">
    <property type="entry name" value="GLYCINE--TRNA LIGASE, CHLOROPLASTIC_MITOCHONDRIAL 2"/>
    <property type="match status" value="1"/>
</dbReference>
<evidence type="ECO:0000256" key="8">
    <source>
        <dbReference type="HAMAP-Rule" id="MF_00255"/>
    </source>
</evidence>
<evidence type="ECO:0000256" key="4">
    <source>
        <dbReference type="ARBA" id="ARBA00022840"/>
    </source>
</evidence>
<dbReference type="InterPro" id="IPR006194">
    <property type="entry name" value="Gly-tRNA-synth_heterodimer"/>
</dbReference>
<protein>
    <recommendedName>
        <fullName evidence="8">Glycine--tRNA ligase beta subunit</fullName>
        <ecNumber evidence="8">6.1.1.14</ecNumber>
    </recommendedName>
    <alternativeName>
        <fullName evidence="8">Glycyl-tRNA synthetase beta subunit</fullName>
        <shortName evidence="8">GlyRS</shortName>
    </alternativeName>
</protein>
<evidence type="ECO:0000256" key="2">
    <source>
        <dbReference type="ARBA" id="ARBA00022598"/>
    </source>
</evidence>
<evidence type="ECO:0000256" key="6">
    <source>
        <dbReference type="ARBA" id="ARBA00023146"/>
    </source>
</evidence>
<dbReference type="NCBIfam" id="TIGR00211">
    <property type="entry name" value="glyS"/>
    <property type="match status" value="1"/>
</dbReference>
<evidence type="ECO:0000256" key="5">
    <source>
        <dbReference type="ARBA" id="ARBA00022917"/>
    </source>
</evidence>
<gene>
    <name evidence="8 9" type="primary">glyS</name>
    <name evidence="9" type="ORF">QQA45_01485</name>
</gene>
<evidence type="ECO:0000256" key="3">
    <source>
        <dbReference type="ARBA" id="ARBA00022741"/>
    </source>
</evidence>
<dbReference type="PANTHER" id="PTHR30075">
    <property type="entry name" value="GLYCYL-TRNA SYNTHETASE"/>
    <property type="match status" value="1"/>
</dbReference>
<dbReference type="GO" id="GO:0004820">
    <property type="term" value="F:glycine-tRNA ligase activity"/>
    <property type="evidence" value="ECO:0007669"/>
    <property type="project" value="UniProtKB-EC"/>
</dbReference>
<comment type="similarity">
    <text evidence="1 8">Belongs to the class-II aminoacyl-tRNA synthetase family.</text>
</comment>
<dbReference type="RefSeq" id="WP_285152572.1">
    <property type="nucleotide sequence ID" value="NZ_JASSPP010000001.1"/>
</dbReference>
<reference evidence="9 10" key="1">
    <citation type="submission" date="2023-06" db="EMBL/GenBank/DDBJ databases">
        <title>Antibody response to the Sneathia vaginalis cytopathogenic toxin A during pregnancy.</title>
        <authorList>
            <person name="Mccoy Z.T."/>
            <person name="Serrano M.G."/>
            <person name="Spaine K."/>
            <person name="Edwards D.J."/>
            <person name="Buck G.A."/>
            <person name="Jefferson K."/>
        </authorList>
    </citation>
    <scope>NUCLEOTIDE SEQUENCE [LARGE SCALE GENOMIC DNA]</scope>
    <source>
        <strain evidence="9 10">CCUG 42621</strain>
    </source>
</reference>
<comment type="subcellular location">
    <subcellularLocation>
        <location evidence="8">Cytoplasm</location>
    </subcellularLocation>
</comment>
<keyword evidence="8" id="KW-0963">Cytoplasm</keyword>
<dbReference type="SUPFAM" id="SSF109604">
    <property type="entry name" value="HD-domain/PDEase-like"/>
    <property type="match status" value="1"/>
</dbReference>